<feature type="region of interest" description="Disordered" evidence="1">
    <location>
        <begin position="1"/>
        <end position="63"/>
    </location>
</feature>
<dbReference type="EMBL" id="CAJOBI010325952">
    <property type="protein sequence ID" value="CAF5191932.1"/>
    <property type="molecule type" value="Genomic_DNA"/>
</dbReference>
<dbReference type="AlphaFoldDB" id="A0A8S3HZA7"/>
<evidence type="ECO:0000313" key="2">
    <source>
        <dbReference type="EMBL" id="CAF5191932.1"/>
    </source>
</evidence>
<proteinExistence type="predicted"/>
<reference evidence="2" key="1">
    <citation type="submission" date="2021-02" db="EMBL/GenBank/DDBJ databases">
        <authorList>
            <person name="Nowell W R."/>
        </authorList>
    </citation>
    <scope>NUCLEOTIDE SEQUENCE</scope>
</reference>
<dbReference type="Proteomes" id="UP000676336">
    <property type="component" value="Unassembled WGS sequence"/>
</dbReference>
<accession>A0A8S3HZA7</accession>
<sequence>LLQTRTISSSSSLHHRSSSASPNPLGDGTTKTSKYRKAMASSVTTESQYQKMNGSTYSEGERCDSLRDDGQRLAIKLIQLSSGILAKLKPNSAVGDNDANVRELEQVVDQLQTVNRTLTSTYFDFFIV</sequence>
<organism evidence="2 3">
    <name type="scientific">Rotaria magnacalcarata</name>
    <dbReference type="NCBI Taxonomy" id="392030"/>
    <lineage>
        <taxon>Eukaryota</taxon>
        <taxon>Metazoa</taxon>
        <taxon>Spiralia</taxon>
        <taxon>Gnathifera</taxon>
        <taxon>Rotifera</taxon>
        <taxon>Eurotatoria</taxon>
        <taxon>Bdelloidea</taxon>
        <taxon>Philodinida</taxon>
        <taxon>Philodinidae</taxon>
        <taxon>Rotaria</taxon>
    </lineage>
</organism>
<feature type="compositionally biased region" description="Polar residues" evidence="1">
    <location>
        <begin position="41"/>
        <end position="58"/>
    </location>
</feature>
<name>A0A8S3HZA7_9BILA</name>
<gene>
    <name evidence="2" type="ORF">SMN809_LOCUS72556</name>
</gene>
<evidence type="ECO:0000313" key="3">
    <source>
        <dbReference type="Proteomes" id="UP000676336"/>
    </source>
</evidence>
<comment type="caution">
    <text evidence="2">The sequence shown here is derived from an EMBL/GenBank/DDBJ whole genome shotgun (WGS) entry which is preliminary data.</text>
</comment>
<feature type="non-terminal residue" evidence="2">
    <location>
        <position position="1"/>
    </location>
</feature>
<protein>
    <submittedName>
        <fullName evidence="2">Uncharacterized protein</fullName>
    </submittedName>
</protein>
<evidence type="ECO:0000256" key="1">
    <source>
        <dbReference type="SAM" id="MobiDB-lite"/>
    </source>
</evidence>